<evidence type="ECO:0000256" key="2">
    <source>
        <dbReference type="ARBA" id="ARBA00022490"/>
    </source>
</evidence>
<dbReference type="GO" id="GO:0048471">
    <property type="term" value="C:perinuclear region of cytoplasm"/>
    <property type="evidence" value="ECO:0007669"/>
    <property type="project" value="UniProtKB-SubCell"/>
</dbReference>
<dbReference type="Proteomes" id="UP001153269">
    <property type="component" value="Unassembled WGS sequence"/>
</dbReference>
<evidence type="ECO:0000313" key="12">
    <source>
        <dbReference type="Proteomes" id="UP001153269"/>
    </source>
</evidence>
<dbReference type="Gene3D" id="4.10.60.30">
    <property type="entry name" value="Nanos, RNA-binding domain"/>
    <property type="match status" value="1"/>
</dbReference>
<dbReference type="InterPro" id="IPR038129">
    <property type="entry name" value="Nanos_sf"/>
</dbReference>
<keyword evidence="7 8" id="KW-0694">RNA-binding</keyword>
<keyword evidence="3" id="KW-0479">Metal-binding</keyword>
<feature type="region of interest" description="Disordered" evidence="9">
    <location>
        <begin position="1"/>
        <end position="37"/>
    </location>
</feature>
<evidence type="ECO:0000313" key="11">
    <source>
        <dbReference type="EMBL" id="CAB1423165.1"/>
    </source>
</evidence>
<reference evidence="11" key="1">
    <citation type="submission" date="2020-03" db="EMBL/GenBank/DDBJ databases">
        <authorList>
            <person name="Weist P."/>
        </authorList>
    </citation>
    <scope>NUCLEOTIDE SEQUENCE</scope>
</reference>
<keyword evidence="4 8" id="KW-0863">Zinc-finger</keyword>
<dbReference type="FunFam" id="4.10.60.30:FF:000001">
    <property type="entry name" value="nanos homolog 3"/>
    <property type="match status" value="1"/>
</dbReference>
<evidence type="ECO:0000256" key="4">
    <source>
        <dbReference type="ARBA" id="ARBA00022771"/>
    </source>
</evidence>
<evidence type="ECO:0000256" key="5">
    <source>
        <dbReference type="ARBA" id="ARBA00022833"/>
    </source>
</evidence>
<evidence type="ECO:0000256" key="9">
    <source>
        <dbReference type="SAM" id="MobiDB-lite"/>
    </source>
</evidence>
<keyword evidence="5" id="KW-0862">Zinc</keyword>
<protein>
    <recommendedName>
        <fullName evidence="10">Nanos-type domain-containing protein</fullName>
    </recommendedName>
</protein>
<evidence type="ECO:0000256" key="3">
    <source>
        <dbReference type="ARBA" id="ARBA00022723"/>
    </source>
</evidence>
<evidence type="ECO:0000259" key="10">
    <source>
        <dbReference type="PROSITE" id="PS51522"/>
    </source>
</evidence>
<organism evidence="11 12">
    <name type="scientific">Pleuronectes platessa</name>
    <name type="common">European plaice</name>
    <dbReference type="NCBI Taxonomy" id="8262"/>
    <lineage>
        <taxon>Eukaryota</taxon>
        <taxon>Metazoa</taxon>
        <taxon>Chordata</taxon>
        <taxon>Craniata</taxon>
        <taxon>Vertebrata</taxon>
        <taxon>Euteleostomi</taxon>
        <taxon>Actinopterygii</taxon>
        <taxon>Neopterygii</taxon>
        <taxon>Teleostei</taxon>
        <taxon>Neoteleostei</taxon>
        <taxon>Acanthomorphata</taxon>
        <taxon>Carangaria</taxon>
        <taxon>Pleuronectiformes</taxon>
        <taxon>Pleuronectoidei</taxon>
        <taxon>Pleuronectidae</taxon>
        <taxon>Pleuronectes</taxon>
    </lineage>
</organism>
<evidence type="ECO:0000256" key="7">
    <source>
        <dbReference type="ARBA" id="ARBA00022884"/>
    </source>
</evidence>
<dbReference type="Pfam" id="PF05741">
    <property type="entry name" value="zf-nanos"/>
    <property type="match status" value="1"/>
</dbReference>
<accession>A0A9N7Y9E0</accession>
<dbReference type="AlphaFoldDB" id="A0A9N7Y9E0"/>
<feature type="domain" description="Nanos-type" evidence="10">
    <location>
        <begin position="442"/>
        <end position="496"/>
    </location>
</feature>
<comment type="similarity">
    <text evidence="8">Belongs to the nanos family.</text>
</comment>
<name>A0A9N7Y9E0_PLEPL</name>
<evidence type="ECO:0000256" key="6">
    <source>
        <dbReference type="ARBA" id="ARBA00022845"/>
    </source>
</evidence>
<dbReference type="EMBL" id="CADEAL010000638">
    <property type="protein sequence ID" value="CAB1423165.1"/>
    <property type="molecule type" value="Genomic_DNA"/>
</dbReference>
<evidence type="ECO:0000256" key="1">
    <source>
        <dbReference type="ARBA" id="ARBA00004556"/>
    </source>
</evidence>
<feature type="compositionally biased region" description="Polar residues" evidence="9">
    <location>
        <begin position="141"/>
        <end position="153"/>
    </location>
</feature>
<keyword evidence="2" id="KW-0963">Cytoplasm</keyword>
<dbReference type="GO" id="GO:0008270">
    <property type="term" value="F:zinc ion binding"/>
    <property type="evidence" value="ECO:0007669"/>
    <property type="project" value="UniProtKB-KW"/>
</dbReference>
<sequence>MFARRMERKGEAEKRGEGGNRRAERGREPKPPEQAGGVHVAFLSASPKEETVRLHFWPTVIGSACLGLWSRASLRVAHLAVTQVVAPATSSTVQGPICGPEQHRPLHCQACPTVHMGPLMDGPLGVAASYSQERRQRSGIRGSTDSPPSSVSGEEQRSSLCPEVETGSQSEGGGNRPHNLFVEVSPAGDSLLLMFAVWDKKSQSVFSLLTAVSFESRPTTLLWGRRDNQLEPNHASLLYSGGTYPRLHVACSSHWSQREKSAHPLSRFPPTEEHIVPSSSSPLRTFDPLDRMDFLDHSFLDARSPCDYTFNFWNDYLGLSTLVAQTKINSPAFSPNSITESLKATLGLEDDDSPVCSCVIAHGRDSDAHSDCCCCCAAPGSPPMSIHDLKERISLLGPYEHLAGDRDRDSPPYRGSFAGLDLLSMERRRKQTPPRGKPEPKVCVFCRNNGAPEEVYGTHILKTADGRVLCPILRAYTCPLCSANGDNAHTIKYCPLSKEQPGQRVARGGRVVGKRLKSF</sequence>
<proteinExistence type="inferred from homology"/>
<comment type="subcellular location">
    <subcellularLocation>
        <location evidence="1">Cytoplasm</location>
        <location evidence="1">Perinuclear region</location>
    </subcellularLocation>
</comment>
<comment type="caution">
    <text evidence="11">The sequence shown here is derived from an EMBL/GenBank/DDBJ whole genome shotgun (WGS) entry which is preliminary data.</text>
</comment>
<dbReference type="GO" id="GO:0003723">
    <property type="term" value="F:RNA binding"/>
    <property type="evidence" value="ECO:0007669"/>
    <property type="project" value="UniProtKB-UniRule"/>
</dbReference>
<feature type="region of interest" description="Disordered" evidence="9">
    <location>
        <begin position="130"/>
        <end position="180"/>
    </location>
</feature>
<keyword evidence="12" id="KW-1185">Reference proteome</keyword>
<feature type="region of interest" description="Disordered" evidence="9">
    <location>
        <begin position="262"/>
        <end position="281"/>
    </location>
</feature>
<feature type="compositionally biased region" description="Basic and acidic residues" evidence="9">
    <location>
        <begin position="1"/>
        <end position="31"/>
    </location>
</feature>
<keyword evidence="6 8" id="KW-0810">Translation regulation</keyword>
<evidence type="ECO:0000256" key="8">
    <source>
        <dbReference type="PROSITE-ProRule" id="PRU00855"/>
    </source>
</evidence>
<dbReference type="PROSITE" id="PS51522">
    <property type="entry name" value="ZF_NANOS"/>
    <property type="match status" value="1"/>
</dbReference>
<dbReference type="InterPro" id="IPR008705">
    <property type="entry name" value="Nanos/Xcar2"/>
</dbReference>
<gene>
    <name evidence="11" type="ORF">PLEPLA_LOCUS11083</name>
</gene>
<dbReference type="GO" id="GO:0006417">
    <property type="term" value="P:regulation of translation"/>
    <property type="evidence" value="ECO:0007669"/>
    <property type="project" value="UniProtKB-UniRule"/>
</dbReference>
<dbReference type="InterPro" id="IPR024161">
    <property type="entry name" value="Znf_nanos-typ"/>
</dbReference>
<dbReference type="PANTHER" id="PTHR12887">
    <property type="entry name" value="NANOS PROTEIN"/>
    <property type="match status" value="1"/>
</dbReference>
<dbReference type="GO" id="GO:0060293">
    <property type="term" value="C:germ plasm"/>
    <property type="evidence" value="ECO:0007669"/>
    <property type="project" value="UniProtKB-ARBA"/>
</dbReference>